<keyword evidence="4" id="KW-0238">DNA-binding</keyword>
<evidence type="ECO:0000256" key="1">
    <source>
        <dbReference type="ARBA" id="ARBA00004123"/>
    </source>
</evidence>
<gene>
    <name evidence="11" type="ORF">B296_00039582</name>
</gene>
<dbReference type="GO" id="GO:0003700">
    <property type="term" value="F:DNA-binding transcription factor activity"/>
    <property type="evidence" value="ECO:0007669"/>
    <property type="project" value="InterPro"/>
</dbReference>
<dbReference type="Pfam" id="PF00847">
    <property type="entry name" value="AP2"/>
    <property type="match status" value="1"/>
</dbReference>
<dbReference type="Proteomes" id="UP000287651">
    <property type="component" value="Unassembled WGS sequence"/>
</dbReference>
<dbReference type="GO" id="GO:0009873">
    <property type="term" value="P:ethylene-activated signaling pathway"/>
    <property type="evidence" value="ECO:0007669"/>
    <property type="project" value="UniProtKB-KW"/>
</dbReference>
<evidence type="ECO:0000313" key="12">
    <source>
        <dbReference type="Proteomes" id="UP000287651"/>
    </source>
</evidence>
<feature type="compositionally biased region" description="Low complexity" evidence="9">
    <location>
        <begin position="280"/>
        <end position="291"/>
    </location>
</feature>
<evidence type="ECO:0000256" key="5">
    <source>
        <dbReference type="ARBA" id="ARBA00023159"/>
    </source>
</evidence>
<dbReference type="SUPFAM" id="SSF54171">
    <property type="entry name" value="DNA-binding domain"/>
    <property type="match status" value="1"/>
</dbReference>
<feature type="region of interest" description="Disordered" evidence="9">
    <location>
        <begin position="406"/>
        <end position="433"/>
    </location>
</feature>
<dbReference type="PROSITE" id="PS51032">
    <property type="entry name" value="AP2_ERF"/>
    <property type="match status" value="1"/>
</dbReference>
<evidence type="ECO:0000313" key="11">
    <source>
        <dbReference type="EMBL" id="RRT67112.1"/>
    </source>
</evidence>
<dbReference type="PANTHER" id="PTHR31657:SF19">
    <property type="entry name" value="ETHYLENE-RESPONSIVE TRANSCRIPTION FACTOR ERF053"/>
    <property type="match status" value="1"/>
</dbReference>
<dbReference type="Gene3D" id="3.30.730.10">
    <property type="entry name" value="AP2/ERF domain"/>
    <property type="match status" value="1"/>
</dbReference>
<sequence>MEESEKTGGIRGRREMAKLQLVMPESTRRIPPPPGSREATRPPLRPLKKIRSPDRHRSPSSFFTSYSFDALAPVCWPRPFTSSRPIFPFACEGPQPVLYAPPTLPLPSSNQFHQQQQQQMISFARSHPYQIGAYPLSPLFMTDGAAPVTMTRQQQQMYQEQLLKYWSESLNLSPRGHFSGQERKRTPASVYAGFFRPPMLPSVSAPTKLYRGVRQRHWGKWVAEIRLPKNRTRLWLGTFDTAEDAALAYDREAFKLRGENARLNFPNLFLGKGGGGGSSRGEASCSSLSSSAPATPQESKQHQQQDEPTQSNTSSAVAETKTGGTTSPADSPTVLYKPVGSQPAAFGTAESTPQPPEMVWEDADAAWFSTWGPGSSLWDDIDGANCLLFQSPLISIADSDMDCSSSTPACQDTATTPASSSNPYSPSLFMWKE</sequence>
<evidence type="ECO:0000256" key="2">
    <source>
        <dbReference type="ARBA" id="ARBA00022745"/>
    </source>
</evidence>
<dbReference type="InterPro" id="IPR016177">
    <property type="entry name" value="DNA-bd_dom_sf"/>
</dbReference>
<dbReference type="AlphaFoldDB" id="A0A426ZSV1"/>
<dbReference type="PRINTS" id="PR00367">
    <property type="entry name" value="ETHRSPELEMNT"/>
</dbReference>
<keyword evidence="5" id="KW-0010">Activator</keyword>
<evidence type="ECO:0000256" key="9">
    <source>
        <dbReference type="SAM" id="MobiDB-lite"/>
    </source>
</evidence>
<dbReference type="InterPro" id="IPR051758">
    <property type="entry name" value="ERF/AP2-like"/>
</dbReference>
<dbReference type="InterPro" id="IPR001471">
    <property type="entry name" value="AP2/ERF_dom"/>
</dbReference>
<dbReference type="PANTHER" id="PTHR31657">
    <property type="entry name" value="ETHYLENE-RESPONSIVE TRANSCRIPTION FACTOR ERF061"/>
    <property type="match status" value="1"/>
</dbReference>
<comment type="similarity">
    <text evidence="8">Belongs to the AP2/ERF transcription factor family. ERF subfamily.</text>
</comment>
<dbReference type="InterPro" id="IPR036955">
    <property type="entry name" value="AP2/ERF_dom_sf"/>
</dbReference>
<dbReference type="FunFam" id="3.30.730.10:FF:000001">
    <property type="entry name" value="Ethylene-responsive transcription factor 2"/>
    <property type="match status" value="1"/>
</dbReference>
<proteinExistence type="inferred from homology"/>
<feature type="compositionally biased region" description="Polar residues" evidence="9">
    <location>
        <begin position="406"/>
        <end position="425"/>
    </location>
</feature>
<keyword evidence="3" id="KW-0805">Transcription regulation</keyword>
<keyword evidence="2" id="KW-0936">Ethylene signaling pathway</keyword>
<evidence type="ECO:0000256" key="7">
    <source>
        <dbReference type="ARBA" id="ARBA00023242"/>
    </source>
</evidence>
<evidence type="ECO:0000256" key="6">
    <source>
        <dbReference type="ARBA" id="ARBA00023163"/>
    </source>
</evidence>
<feature type="region of interest" description="Disordered" evidence="9">
    <location>
        <begin position="1"/>
        <end position="58"/>
    </location>
</feature>
<keyword evidence="7" id="KW-0539">Nucleus</keyword>
<keyword evidence="6" id="KW-0804">Transcription</keyword>
<comment type="subcellular location">
    <subcellularLocation>
        <location evidence="1">Nucleus</location>
    </subcellularLocation>
</comment>
<name>A0A426ZSV1_ENSVE</name>
<dbReference type="EMBL" id="AMZH03005159">
    <property type="protein sequence ID" value="RRT67112.1"/>
    <property type="molecule type" value="Genomic_DNA"/>
</dbReference>
<evidence type="ECO:0000259" key="10">
    <source>
        <dbReference type="PROSITE" id="PS51032"/>
    </source>
</evidence>
<evidence type="ECO:0000256" key="8">
    <source>
        <dbReference type="ARBA" id="ARBA00024343"/>
    </source>
</evidence>
<dbReference type="SMART" id="SM00380">
    <property type="entry name" value="AP2"/>
    <property type="match status" value="1"/>
</dbReference>
<feature type="region of interest" description="Disordered" evidence="9">
    <location>
        <begin position="274"/>
        <end position="356"/>
    </location>
</feature>
<evidence type="ECO:0000256" key="4">
    <source>
        <dbReference type="ARBA" id="ARBA00023125"/>
    </source>
</evidence>
<reference evidence="11 12" key="1">
    <citation type="journal article" date="2014" name="Agronomy (Basel)">
        <title>A Draft Genome Sequence for Ensete ventricosum, the Drought-Tolerant Tree Against Hunger.</title>
        <authorList>
            <person name="Harrison J."/>
            <person name="Moore K.A."/>
            <person name="Paszkiewicz K."/>
            <person name="Jones T."/>
            <person name="Grant M."/>
            <person name="Ambacheew D."/>
            <person name="Muzemil S."/>
            <person name="Studholme D.J."/>
        </authorList>
    </citation>
    <scope>NUCLEOTIDE SEQUENCE [LARGE SCALE GENOMIC DNA]</scope>
</reference>
<dbReference type="CDD" id="cd00018">
    <property type="entry name" value="AP2"/>
    <property type="match status" value="1"/>
</dbReference>
<evidence type="ECO:0000256" key="3">
    <source>
        <dbReference type="ARBA" id="ARBA00023015"/>
    </source>
</evidence>
<feature type="compositionally biased region" description="Polar residues" evidence="9">
    <location>
        <begin position="306"/>
        <end position="330"/>
    </location>
</feature>
<feature type="domain" description="AP2/ERF" evidence="10">
    <location>
        <begin position="209"/>
        <end position="266"/>
    </location>
</feature>
<dbReference type="GO" id="GO:0000976">
    <property type="term" value="F:transcription cis-regulatory region binding"/>
    <property type="evidence" value="ECO:0007669"/>
    <property type="project" value="UniProtKB-ARBA"/>
</dbReference>
<organism evidence="11 12">
    <name type="scientific">Ensete ventricosum</name>
    <name type="common">Abyssinian banana</name>
    <name type="synonym">Musa ensete</name>
    <dbReference type="NCBI Taxonomy" id="4639"/>
    <lineage>
        <taxon>Eukaryota</taxon>
        <taxon>Viridiplantae</taxon>
        <taxon>Streptophyta</taxon>
        <taxon>Embryophyta</taxon>
        <taxon>Tracheophyta</taxon>
        <taxon>Spermatophyta</taxon>
        <taxon>Magnoliopsida</taxon>
        <taxon>Liliopsida</taxon>
        <taxon>Zingiberales</taxon>
        <taxon>Musaceae</taxon>
        <taxon>Ensete</taxon>
    </lineage>
</organism>
<feature type="compositionally biased region" description="Basic and acidic residues" evidence="9">
    <location>
        <begin position="1"/>
        <end position="17"/>
    </location>
</feature>
<comment type="caution">
    <text evidence="11">The sequence shown here is derived from an EMBL/GenBank/DDBJ whole genome shotgun (WGS) entry which is preliminary data.</text>
</comment>
<dbReference type="GO" id="GO:0005634">
    <property type="term" value="C:nucleus"/>
    <property type="evidence" value="ECO:0007669"/>
    <property type="project" value="UniProtKB-SubCell"/>
</dbReference>
<protein>
    <recommendedName>
        <fullName evidence="10">AP2/ERF domain-containing protein</fullName>
    </recommendedName>
</protein>
<accession>A0A426ZSV1</accession>